<evidence type="ECO:0000259" key="9">
    <source>
        <dbReference type="Pfam" id="PF00483"/>
    </source>
</evidence>
<evidence type="ECO:0000256" key="1">
    <source>
        <dbReference type="ARBA" id="ARBA00006115"/>
    </source>
</evidence>
<evidence type="ECO:0000256" key="7">
    <source>
        <dbReference type="ARBA" id="ARBA00047343"/>
    </source>
</evidence>
<dbReference type="InterPro" id="IPR051161">
    <property type="entry name" value="Mannose-6P_isomerase_type2"/>
</dbReference>
<dbReference type="PANTHER" id="PTHR46390">
    <property type="entry name" value="MANNOSE-1-PHOSPHATE GUANYLYLTRANSFERASE"/>
    <property type="match status" value="1"/>
</dbReference>
<dbReference type="CDD" id="cd02213">
    <property type="entry name" value="cupin_PMI_typeII_C"/>
    <property type="match status" value="1"/>
</dbReference>
<accession>A0A420WP09</accession>
<dbReference type="RefSeq" id="WP_121217190.1">
    <property type="nucleotide sequence ID" value="NZ_RBIG01000001.1"/>
</dbReference>
<dbReference type="FunFam" id="2.60.120.10:FF:000032">
    <property type="entry name" value="Mannose-1-phosphate guanylyltransferase/mannose-6-phosphate isomerase"/>
    <property type="match status" value="1"/>
</dbReference>
<evidence type="ECO:0000256" key="8">
    <source>
        <dbReference type="RuleBase" id="RU004190"/>
    </source>
</evidence>
<dbReference type="SUPFAM" id="SSF51182">
    <property type="entry name" value="RmlC-like cupins"/>
    <property type="match status" value="1"/>
</dbReference>
<dbReference type="EC" id="2.7.7.13" evidence="2"/>
<evidence type="ECO:0000256" key="3">
    <source>
        <dbReference type="ARBA" id="ARBA00022679"/>
    </source>
</evidence>
<dbReference type="GO" id="GO:0000271">
    <property type="term" value="P:polysaccharide biosynthetic process"/>
    <property type="evidence" value="ECO:0007669"/>
    <property type="project" value="InterPro"/>
</dbReference>
<feature type="domain" description="Mannose-6-phosphate isomerase type II C-terminal" evidence="10">
    <location>
        <begin position="356"/>
        <end position="470"/>
    </location>
</feature>
<dbReference type="GO" id="GO:0004475">
    <property type="term" value="F:mannose-1-phosphate guanylyltransferase (GTP) activity"/>
    <property type="evidence" value="ECO:0007669"/>
    <property type="project" value="UniProtKB-EC"/>
</dbReference>
<dbReference type="Pfam" id="PF00483">
    <property type="entry name" value="NTP_transferase"/>
    <property type="match status" value="1"/>
</dbReference>
<dbReference type="Pfam" id="PF01050">
    <property type="entry name" value="MannoseP_isomer"/>
    <property type="match status" value="1"/>
</dbReference>
<dbReference type="InterPro" id="IPR029044">
    <property type="entry name" value="Nucleotide-diphossugar_trans"/>
</dbReference>
<keyword evidence="6" id="KW-0342">GTP-binding</keyword>
<dbReference type="Gene3D" id="3.90.550.10">
    <property type="entry name" value="Spore Coat Polysaccharide Biosynthesis Protein SpsA, Chain A"/>
    <property type="match status" value="1"/>
</dbReference>
<dbReference type="OrthoDB" id="9806359at2"/>
<dbReference type="InterPro" id="IPR006375">
    <property type="entry name" value="Man1P_GuaTrfase/Man6P_Isoase"/>
</dbReference>
<keyword evidence="12" id="KW-0413">Isomerase</keyword>
<dbReference type="SUPFAM" id="SSF53448">
    <property type="entry name" value="Nucleotide-diphospho-sugar transferases"/>
    <property type="match status" value="1"/>
</dbReference>
<dbReference type="EMBL" id="RBIG01000001">
    <property type="protein sequence ID" value="RKQ72652.1"/>
    <property type="molecule type" value="Genomic_DNA"/>
</dbReference>
<organism evidence="12 13">
    <name type="scientific">Oceanibaculum indicum</name>
    <dbReference type="NCBI Taxonomy" id="526216"/>
    <lineage>
        <taxon>Bacteria</taxon>
        <taxon>Pseudomonadati</taxon>
        <taxon>Pseudomonadota</taxon>
        <taxon>Alphaproteobacteria</taxon>
        <taxon>Rhodospirillales</taxon>
        <taxon>Oceanibaculaceae</taxon>
        <taxon>Oceanibaculum</taxon>
    </lineage>
</organism>
<evidence type="ECO:0000313" key="12">
    <source>
        <dbReference type="EMBL" id="RKQ72652.1"/>
    </source>
</evidence>
<dbReference type="Pfam" id="PF22640">
    <property type="entry name" value="ManC_GMP_beta-helix"/>
    <property type="match status" value="1"/>
</dbReference>
<dbReference type="GO" id="GO:0005525">
    <property type="term" value="F:GTP binding"/>
    <property type="evidence" value="ECO:0007669"/>
    <property type="project" value="UniProtKB-KW"/>
</dbReference>
<dbReference type="FunFam" id="3.90.550.10:FF:000046">
    <property type="entry name" value="Mannose-1-phosphate guanylyltransferase (GDP)"/>
    <property type="match status" value="1"/>
</dbReference>
<evidence type="ECO:0000256" key="5">
    <source>
        <dbReference type="ARBA" id="ARBA00022741"/>
    </source>
</evidence>
<evidence type="ECO:0000256" key="2">
    <source>
        <dbReference type="ARBA" id="ARBA00012387"/>
    </source>
</evidence>
<dbReference type="InterPro" id="IPR005835">
    <property type="entry name" value="NTP_transferase_dom"/>
</dbReference>
<dbReference type="GO" id="GO:0016853">
    <property type="term" value="F:isomerase activity"/>
    <property type="evidence" value="ECO:0007669"/>
    <property type="project" value="UniProtKB-KW"/>
</dbReference>
<gene>
    <name evidence="12" type="ORF">BCL74_0420</name>
</gene>
<dbReference type="InterPro" id="IPR049577">
    <property type="entry name" value="GMPP_N"/>
</dbReference>
<dbReference type="InterPro" id="IPR054566">
    <property type="entry name" value="ManC/GMP-like_b-helix"/>
</dbReference>
<dbReference type="GO" id="GO:0009298">
    <property type="term" value="P:GDP-mannose biosynthetic process"/>
    <property type="evidence" value="ECO:0007669"/>
    <property type="project" value="TreeGrafter"/>
</dbReference>
<dbReference type="Proteomes" id="UP000277424">
    <property type="component" value="Unassembled WGS sequence"/>
</dbReference>
<evidence type="ECO:0000313" key="13">
    <source>
        <dbReference type="Proteomes" id="UP000277424"/>
    </source>
</evidence>
<evidence type="ECO:0000256" key="4">
    <source>
        <dbReference type="ARBA" id="ARBA00022695"/>
    </source>
</evidence>
<comment type="similarity">
    <text evidence="1 8">Belongs to the mannose-6-phosphate isomerase type 2 family.</text>
</comment>
<sequence>MPQSADFSSVIPVILSGGSGSRLWPVSRLSYPKQFLPLLGDSSLIQDTVLRTAPAQGFGAPMIVCAEDHRFIVAEHMRQLDIEPAAILLEPKGRNTAPALAAAALVAREKSPDSILLVLPADHHIADPAGLRAAVAAGLPLARAGRLVTFGMVPDAPETGYGYVKPGASLGTGVQAVERFVEKPDRATAEHFVAEGYLWNSGMFLLSAEACLAEIARHAPEVLKAAEESVATATSDLSFRRLGAAFAEAPSISIDYAVMERTDHAAVVPADIGWADLGSWSSLWQVGEKNADGNVLQGDAWTIGTKNSLVRGEGIATVAVGVENLIVVATEDAVLVVSKDAVQQVKDAVELLKGEGRGEASTHRQIYRPWGYYQTLHAGDRFQVKRLTVKPGGKLSLQKHFHRAEHWVVVNGTALVTRGEEQMLLQENESVYLPLGCVHRLENPGKVPLNLIEVQSGAYLGEDDIVRIEDAFGRA</sequence>
<protein>
    <recommendedName>
        <fullName evidence="2">mannose-1-phosphate guanylyltransferase</fullName>
        <ecNumber evidence="2">2.7.7.13</ecNumber>
    </recommendedName>
</protein>
<comment type="catalytic activity">
    <reaction evidence="7">
        <text>alpha-D-mannose 1-phosphate + GTP + H(+) = GDP-alpha-D-mannose + diphosphate</text>
        <dbReference type="Rhea" id="RHEA:15229"/>
        <dbReference type="ChEBI" id="CHEBI:15378"/>
        <dbReference type="ChEBI" id="CHEBI:33019"/>
        <dbReference type="ChEBI" id="CHEBI:37565"/>
        <dbReference type="ChEBI" id="CHEBI:57527"/>
        <dbReference type="ChEBI" id="CHEBI:58409"/>
        <dbReference type="EC" id="2.7.7.13"/>
    </reaction>
</comment>
<dbReference type="Gene3D" id="2.60.120.10">
    <property type="entry name" value="Jelly Rolls"/>
    <property type="match status" value="1"/>
</dbReference>
<dbReference type="CDD" id="cd02509">
    <property type="entry name" value="GDP-M1P_Guanylyltransferase"/>
    <property type="match status" value="1"/>
</dbReference>
<evidence type="ECO:0000256" key="6">
    <source>
        <dbReference type="ARBA" id="ARBA00023134"/>
    </source>
</evidence>
<keyword evidence="4 12" id="KW-0548">Nucleotidyltransferase</keyword>
<dbReference type="InterPro" id="IPR001538">
    <property type="entry name" value="Man6P_isomerase-2_C"/>
</dbReference>
<dbReference type="NCBIfam" id="TIGR01479">
    <property type="entry name" value="GMP_PMI"/>
    <property type="match status" value="1"/>
</dbReference>
<dbReference type="InterPro" id="IPR011051">
    <property type="entry name" value="RmlC_Cupin_sf"/>
</dbReference>
<keyword evidence="3 12" id="KW-0808">Transferase</keyword>
<feature type="domain" description="Nucleotidyl transferase" evidence="9">
    <location>
        <begin position="12"/>
        <end position="290"/>
    </location>
</feature>
<dbReference type="PANTHER" id="PTHR46390:SF1">
    <property type="entry name" value="MANNOSE-1-PHOSPHATE GUANYLYLTRANSFERASE"/>
    <property type="match status" value="1"/>
</dbReference>
<proteinExistence type="inferred from homology"/>
<dbReference type="AlphaFoldDB" id="A0A420WP09"/>
<comment type="caution">
    <text evidence="12">The sequence shown here is derived from an EMBL/GenBank/DDBJ whole genome shotgun (WGS) entry which is preliminary data.</text>
</comment>
<keyword evidence="5" id="KW-0547">Nucleotide-binding</keyword>
<dbReference type="InterPro" id="IPR014710">
    <property type="entry name" value="RmlC-like_jellyroll"/>
</dbReference>
<evidence type="ECO:0000259" key="10">
    <source>
        <dbReference type="Pfam" id="PF01050"/>
    </source>
</evidence>
<reference evidence="12 13" key="1">
    <citation type="submission" date="2018-10" db="EMBL/GenBank/DDBJ databases">
        <title>Comparative analysis of microorganisms from saline springs in Andes Mountain Range, Colombia.</title>
        <authorList>
            <person name="Rubin E."/>
        </authorList>
    </citation>
    <scope>NUCLEOTIDE SEQUENCE [LARGE SCALE GENOMIC DNA]</scope>
    <source>
        <strain evidence="12 13">USBA 36</strain>
    </source>
</reference>
<evidence type="ECO:0000259" key="11">
    <source>
        <dbReference type="Pfam" id="PF22640"/>
    </source>
</evidence>
<name>A0A420WP09_9PROT</name>
<feature type="domain" description="MannoseP isomerase/GMP-like beta-helix" evidence="11">
    <location>
        <begin position="302"/>
        <end position="351"/>
    </location>
</feature>